<accession>A0AAN5BX87</accession>
<dbReference type="Proteomes" id="UP001165205">
    <property type="component" value="Unassembled WGS sequence"/>
</dbReference>
<evidence type="ECO:0000313" key="1">
    <source>
        <dbReference type="EMBL" id="GMG29008.1"/>
    </source>
</evidence>
<dbReference type="AlphaFoldDB" id="A0AAN5BX87"/>
<organism evidence="1 2">
    <name type="scientific">Aspergillus oryzae</name>
    <name type="common">Yellow koji mold</name>
    <dbReference type="NCBI Taxonomy" id="5062"/>
    <lineage>
        <taxon>Eukaryota</taxon>
        <taxon>Fungi</taxon>
        <taxon>Dikarya</taxon>
        <taxon>Ascomycota</taxon>
        <taxon>Pezizomycotina</taxon>
        <taxon>Eurotiomycetes</taxon>
        <taxon>Eurotiomycetidae</taxon>
        <taxon>Eurotiales</taxon>
        <taxon>Aspergillaceae</taxon>
        <taxon>Aspergillus</taxon>
        <taxon>Aspergillus subgen. Circumdati</taxon>
    </lineage>
</organism>
<gene>
    <name evidence="1" type="ORF">Aory04_000532500</name>
</gene>
<proteinExistence type="predicted"/>
<dbReference type="EMBL" id="BSYA01000052">
    <property type="protein sequence ID" value="GMG29008.1"/>
    <property type="molecule type" value="Genomic_DNA"/>
</dbReference>
<sequence length="105" mass="11510">MDKAPSTTSMHEAILLHLRVPSTHGGMFTAVRLEVSVETVGKEDDHYLQQFTANPGMYHGYRNRTHSCSKTAVSKLLTILVLKGDPNPNLSLPTMNIVKPPGPKS</sequence>
<reference evidence="1" key="1">
    <citation type="submission" date="2023-04" db="EMBL/GenBank/DDBJ databases">
        <title>Aspergillus oryzae NBRC 4228.</title>
        <authorList>
            <person name="Ichikawa N."/>
            <person name="Sato H."/>
            <person name="Tonouchi N."/>
        </authorList>
    </citation>
    <scope>NUCLEOTIDE SEQUENCE</scope>
    <source>
        <strain evidence="1">NBRC 4228</strain>
    </source>
</reference>
<name>A0AAN5BX87_ASPOZ</name>
<comment type="caution">
    <text evidence="1">The sequence shown here is derived from an EMBL/GenBank/DDBJ whole genome shotgun (WGS) entry which is preliminary data.</text>
</comment>
<protein>
    <submittedName>
        <fullName evidence="1">Unnamed protein product</fullName>
    </submittedName>
</protein>
<evidence type="ECO:0000313" key="2">
    <source>
        <dbReference type="Proteomes" id="UP001165205"/>
    </source>
</evidence>